<name>A0A1G2MJ22_9BACT</name>
<dbReference type="AlphaFoldDB" id="A0A1G2MJ22"/>
<feature type="chain" id="PRO_5009583681" description="DUF5667 domain-containing protein" evidence="2">
    <location>
        <begin position="25"/>
        <end position="241"/>
    </location>
</feature>
<evidence type="ECO:0008006" key="5">
    <source>
        <dbReference type="Google" id="ProtNLM"/>
    </source>
</evidence>
<gene>
    <name evidence="3" type="ORF">A3D50_02400</name>
</gene>
<evidence type="ECO:0000313" key="4">
    <source>
        <dbReference type="Proteomes" id="UP000178413"/>
    </source>
</evidence>
<accession>A0A1G2MJ22</accession>
<protein>
    <recommendedName>
        <fullName evidence="5">DUF5667 domain-containing protein</fullName>
    </recommendedName>
</protein>
<dbReference type="Proteomes" id="UP000178413">
    <property type="component" value="Unassembled WGS sequence"/>
</dbReference>
<feature type="region of interest" description="Disordered" evidence="1">
    <location>
        <begin position="35"/>
        <end position="54"/>
    </location>
</feature>
<keyword evidence="2" id="KW-0732">Signal</keyword>
<reference evidence="3 4" key="1">
    <citation type="journal article" date="2016" name="Nat. Commun.">
        <title>Thousands of microbial genomes shed light on interconnected biogeochemical processes in an aquifer system.</title>
        <authorList>
            <person name="Anantharaman K."/>
            <person name="Brown C.T."/>
            <person name="Hug L.A."/>
            <person name="Sharon I."/>
            <person name="Castelle C.J."/>
            <person name="Probst A.J."/>
            <person name="Thomas B.C."/>
            <person name="Singh A."/>
            <person name="Wilkins M.J."/>
            <person name="Karaoz U."/>
            <person name="Brodie E.L."/>
            <person name="Williams K.H."/>
            <person name="Hubbard S.S."/>
            <person name="Banfield J.F."/>
        </authorList>
    </citation>
    <scope>NUCLEOTIDE SEQUENCE [LARGE SCALE GENOMIC DNA]</scope>
</reference>
<dbReference type="EMBL" id="MHRM01000015">
    <property type="protein sequence ID" value="OHA23915.1"/>
    <property type="molecule type" value="Genomic_DNA"/>
</dbReference>
<evidence type="ECO:0000313" key="3">
    <source>
        <dbReference type="EMBL" id="OHA23915.1"/>
    </source>
</evidence>
<feature type="signal peptide" evidence="2">
    <location>
        <begin position="1"/>
        <end position="24"/>
    </location>
</feature>
<proteinExistence type="predicted"/>
<comment type="caution">
    <text evidence="3">The sequence shown here is derived from an EMBL/GenBank/DDBJ whole genome shotgun (WGS) entry which is preliminary data.</text>
</comment>
<evidence type="ECO:0000256" key="1">
    <source>
        <dbReference type="SAM" id="MobiDB-lite"/>
    </source>
</evidence>
<evidence type="ECO:0000256" key="2">
    <source>
        <dbReference type="SAM" id="SignalP"/>
    </source>
</evidence>
<organism evidence="3 4">
    <name type="scientific">Candidatus Taylorbacteria bacterium RIFCSPHIGHO2_02_FULL_44_12</name>
    <dbReference type="NCBI Taxonomy" id="1802308"/>
    <lineage>
        <taxon>Bacteria</taxon>
        <taxon>Candidatus Tayloriibacteriota</taxon>
    </lineage>
</organism>
<feature type="compositionally biased region" description="Low complexity" evidence="1">
    <location>
        <begin position="36"/>
        <end position="50"/>
    </location>
</feature>
<sequence length="241" mass="26730">MKTYHPTLAIILLLAFFLPGIIHAEETIMTTDADASVTNTENSRRTNTSVDTKIQSPRPIPVMIREKLRINNQIKNESDDNKRDRRPIATSTRPMVKEARVAIRLDLFKAEQSRLIKQLELALSNLTQIRGRIVSRIDKMRESGRDATEANRLLILADTKFTAAKATIATLVSYEPSQSNDIDTNASSSVSVKLEKPRAVGREAIQAIKDVREALTAVVRAIAHSMGLRGNATTTINADDN</sequence>